<sequence>MKKNNTIIRKLVAVSLATMIGFTSLAIGQASTAEAATASQANKIVSIGDNYLGVPYRFGAKSGITSAFDCSSFTQYVYKKVGIYLPRTSKQQSKVGSYVSRSNLKKGDLVFFSVGSGKGVAHVAIYVGNNKILHTYGEGGVKFSQLNSKHWSSHYITARRVS</sequence>
<dbReference type="InterPro" id="IPR038765">
    <property type="entry name" value="Papain-like_cys_pep_sf"/>
</dbReference>
<name>A0ABY5S1C7_9BACL</name>
<dbReference type="PANTHER" id="PTHR47053:SF1">
    <property type="entry name" value="MUREIN DD-ENDOPEPTIDASE MEPH-RELATED"/>
    <property type="match status" value="1"/>
</dbReference>
<dbReference type="SUPFAM" id="SSF54001">
    <property type="entry name" value="Cysteine proteinases"/>
    <property type="match status" value="1"/>
</dbReference>
<keyword evidence="4" id="KW-0788">Thiol protease</keyword>
<comment type="similarity">
    <text evidence="1">Belongs to the peptidase C40 family.</text>
</comment>
<protein>
    <submittedName>
        <fullName evidence="7">C40 family peptidase</fullName>
    </submittedName>
</protein>
<feature type="chain" id="PRO_5045346690" evidence="5">
    <location>
        <begin position="27"/>
        <end position="162"/>
    </location>
</feature>
<dbReference type="Proteomes" id="UP001057877">
    <property type="component" value="Chromosome"/>
</dbReference>
<keyword evidence="5" id="KW-0732">Signal</keyword>
<dbReference type="Gene3D" id="3.90.1720.10">
    <property type="entry name" value="endopeptidase domain like (from Nostoc punctiforme)"/>
    <property type="match status" value="1"/>
</dbReference>
<accession>A0ABY5S1C7</accession>
<feature type="signal peptide" evidence="5">
    <location>
        <begin position="1"/>
        <end position="26"/>
    </location>
</feature>
<evidence type="ECO:0000259" key="6">
    <source>
        <dbReference type="PROSITE" id="PS51935"/>
    </source>
</evidence>
<evidence type="ECO:0000313" key="8">
    <source>
        <dbReference type="Proteomes" id="UP001057877"/>
    </source>
</evidence>
<evidence type="ECO:0000256" key="3">
    <source>
        <dbReference type="ARBA" id="ARBA00022801"/>
    </source>
</evidence>
<dbReference type="RefSeq" id="WP_258383759.1">
    <property type="nucleotide sequence ID" value="NZ_CP091430.1"/>
</dbReference>
<dbReference type="PANTHER" id="PTHR47053">
    <property type="entry name" value="MUREIN DD-ENDOPEPTIDASE MEPH-RELATED"/>
    <property type="match status" value="1"/>
</dbReference>
<evidence type="ECO:0000256" key="1">
    <source>
        <dbReference type="ARBA" id="ARBA00007074"/>
    </source>
</evidence>
<dbReference type="InterPro" id="IPR000064">
    <property type="entry name" value="NLP_P60_dom"/>
</dbReference>
<evidence type="ECO:0000256" key="2">
    <source>
        <dbReference type="ARBA" id="ARBA00022670"/>
    </source>
</evidence>
<evidence type="ECO:0000256" key="5">
    <source>
        <dbReference type="SAM" id="SignalP"/>
    </source>
</evidence>
<dbReference type="InterPro" id="IPR051202">
    <property type="entry name" value="Peptidase_C40"/>
</dbReference>
<dbReference type="PROSITE" id="PS51935">
    <property type="entry name" value="NLPC_P60"/>
    <property type="match status" value="1"/>
</dbReference>
<proteinExistence type="inferred from homology"/>
<feature type="domain" description="NlpC/P60" evidence="6">
    <location>
        <begin position="38"/>
        <end position="162"/>
    </location>
</feature>
<keyword evidence="3" id="KW-0378">Hydrolase</keyword>
<dbReference type="Pfam" id="PF00877">
    <property type="entry name" value="NLPC_P60"/>
    <property type="match status" value="1"/>
</dbReference>
<reference evidence="7" key="1">
    <citation type="submission" date="2022-01" db="EMBL/GenBank/DDBJ databases">
        <title>Paenibacillus spongiae sp. nov., isolated from marine sponge.</title>
        <authorList>
            <person name="Li Z."/>
            <person name="Zhang M."/>
        </authorList>
    </citation>
    <scope>NUCLEOTIDE SEQUENCE</scope>
    <source>
        <strain evidence="7">PHS-Z3</strain>
    </source>
</reference>
<evidence type="ECO:0000256" key="4">
    <source>
        <dbReference type="ARBA" id="ARBA00022807"/>
    </source>
</evidence>
<gene>
    <name evidence="7" type="ORF">L1F29_19580</name>
</gene>
<organism evidence="7 8">
    <name type="scientific">Paenibacillus spongiae</name>
    <dbReference type="NCBI Taxonomy" id="2909671"/>
    <lineage>
        <taxon>Bacteria</taxon>
        <taxon>Bacillati</taxon>
        <taxon>Bacillota</taxon>
        <taxon>Bacilli</taxon>
        <taxon>Bacillales</taxon>
        <taxon>Paenibacillaceae</taxon>
        <taxon>Paenibacillus</taxon>
    </lineage>
</organism>
<keyword evidence="8" id="KW-1185">Reference proteome</keyword>
<dbReference type="EMBL" id="CP091430">
    <property type="protein sequence ID" value="UVI27669.1"/>
    <property type="molecule type" value="Genomic_DNA"/>
</dbReference>
<evidence type="ECO:0000313" key="7">
    <source>
        <dbReference type="EMBL" id="UVI27669.1"/>
    </source>
</evidence>
<keyword evidence="2" id="KW-0645">Protease</keyword>